<name>A0A1I6NU17_9GAMM</name>
<protein>
    <submittedName>
        <fullName evidence="1">Uncharacterized protein</fullName>
    </submittedName>
</protein>
<keyword evidence="2" id="KW-1185">Reference proteome</keyword>
<dbReference type="EMBL" id="FOZU01000001">
    <property type="protein sequence ID" value="SFS31384.1"/>
    <property type="molecule type" value="Genomic_DNA"/>
</dbReference>
<proteinExistence type="predicted"/>
<evidence type="ECO:0000313" key="1">
    <source>
        <dbReference type="EMBL" id="SFS31384.1"/>
    </source>
</evidence>
<organism evidence="1 2">
    <name type="scientific">Acinetobacter bohemicus</name>
    <dbReference type="NCBI Taxonomy" id="1435036"/>
    <lineage>
        <taxon>Bacteria</taxon>
        <taxon>Pseudomonadati</taxon>
        <taxon>Pseudomonadota</taxon>
        <taxon>Gammaproteobacteria</taxon>
        <taxon>Moraxellales</taxon>
        <taxon>Moraxellaceae</taxon>
        <taxon>Acinetobacter</taxon>
    </lineage>
</organism>
<dbReference type="AlphaFoldDB" id="A0A1I6NU17"/>
<reference evidence="2" key="1">
    <citation type="submission" date="2016-10" db="EMBL/GenBank/DDBJ databases">
        <authorList>
            <person name="Varghese N."/>
            <person name="Submissions S."/>
        </authorList>
    </citation>
    <scope>NUCLEOTIDE SEQUENCE [LARGE SCALE GENOMIC DNA]</scope>
    <source>
        <strain evidence="2">ANC 5076</strain>
    </source>
</reference>
<dbReference type="RefSeq" id="WP_074943179.1">
    <property type="nucleotide sequence ID" value="NZ_CAJJDZ010000003.1"/>
</dbReference>
<gene>
    <name evidence="1" type="ORF">SAMN05444586_1001145</name>
</gene>
<sequence>MSNFSNVTVTHNDDDSVSLLIDQKPISERYGMKFSATIVDELKALAQGQSLKLFEQFVFSHTDLNFEHNYRYVTCVINQESGYTTSSNFVYKITAVDQQPIEHVITKQGQAMTPEDVREFINAHLQKSLTDYTDLKYAY</sequence>
<evidence type="ECO:0000313" key="2">
    <source>
        <dbReference type="Proteomes" id="UP000182827"/>
    </source>
</evidence>
<accession>A0A1I6NU17</accession>
<dbReference type="Proteomes" id="UP000182827">
    <property type="component" value="Unassembled WGS sequence"/>
</dbReference>